<evidence type="ECO:0000313" key="1">
    <source>
        <dbReference type="EMBL" id="AZQ65460.1"/>
    </source>
</evidence>
<proteinExistence type="predicted"/>
<keyword evidence="2" id="KW-1185">Reference proteome</keyword>
<dbReference type="InterPro" id="IPR036249">
    <property type="entry name" value="Thioredoxin-like_sf"/>
</dbReference>
<dbReference type="EMBL" id="CP034563">
    <property type="protein sequence ID" value="AZQ65460.1"/>
    <property type="molecule type" value="Genomic_DNA"/>
</dbReference>
<sequence length="265" mass="30372">MGKNIAKTTHNFLFCDGGSCQKAGAENVVRTVRAYLRNNGLWDSTHTIKTRCNGRCEDAPTWIVQPNNYWYKELTPSKGLEIIKSHIHNNKPVEKHLLYCDDWDNISSEKEIPPYKLKPFNIIEDATLGSCYLTRGFASDQYTYPLFLYLFEHSPSSKIVLGDAKELSFSAIKEVLYSKQYVLELVLEHETIELVIAPINQKDTALVKARIAVVEYFHQITSQKKGIRFKNKFGDQIGLIWLSESAWKYCTEVQLQGLSIDKELV</sequence>
<name>A0A3Q9FVF2_9BACT</name>
<dbReference type="SUPFAM" id="SSF52833">
    <property type="entry name" value="Thioredoxin-like"/>
    <property type="match status" value="1"/>
</dbReference>
<dbReference type="RefSeq" id="WP_126620194.1">
    <property type="nucleotide sequence ID" value="NZ_CP034563.1"/>
</dbReference>
<dbReference type="Gene3D" id="3.40.30.10">
    <property type="entry name" value="Glutaredoxin"/>
    <property type="match status" value="1"/>
</dbReference>
<evidence type="ECO:0000313" key="2">
    <source>
        <dbReference type="Proteomes" id="UP000267268"/>
    </source>
</evidence>
<dbReference type="CDD" id="cd02980">
    <property type="entry name" value="TRX_Fd_family"/>
    <property type="match status" value="1"/>
</dbReference>
<organism evidence="1 2">
    <name type="scientific">Flammeovirga pectinis</name>
    <dbReference type="NCBI Taxonomy" id="2494373"/>
    <lineage>
        <taxon>Bacteria</taxon>
        <taxon>Pseudomonadati</taxon>
        <taxon>Bacteroidota</taxon>
        <taxon>Cytophagia</taxon>
        <taxon>Cytophagales</taxon>
        <taxon>Flammeovirgaceae</taxon>
        <taxon>Flammeovirga</taxon>
    </lineage>
</organism>
<accession>A0A3Q9FVF2</accession>
<dbReference type="Pfam" id="PF01257">
    <property type="entry name" value="2Fe-2S_thioredx"/>
    <property type="match status" value="1"/>
</dbReference>
<protein>
    <submittedName>
        <fullName evidence="1">(2Fe-2S) ferredoxin domain-containing protein</fullName>
    </submittedName>
</protein>
<dbReference type="OrthoDB" id="9800692at2"/>
<gene>
    <name evidence="1" type="ORF">EI427_24935</name>
</gene>
<dbReference type="Proteomes" id="UP000267268">
    <property type="component" value="Chromosome 2"/>
</dbReference>
<reference evidence="1 2" key="1">
    <citation type="submission" date="2018-12" db="EMBL/GenBank/DDBJ databases">
        <title>Flammeovirga pectinis sp. nov., isolated from the gut of the Korean scallop, Patinopecten yessoensis.</title>
        <authorList>
            <person name="Bae J.-W."/>
            <person name="Jeong Y.-S."/>
            <person name="Kang W."/>
        </authorList>
    </citation>
    <scope>NUCLEOTIDE SEQUENCE [LARGE SCALE GENOMIC DNA]</scope>
    <source>
        <strain evidence="1 2">L12M1</strain>
    </source>
</reference>
<dbReference type="KEGG" id="fll:EI427_24935"/>
<dbReference type="AlphaFoldDB" id="A0A3Q9FVF2"/>